<dbReference type="Proteomes" id="UP000035100">
    <property type="component" value="Unassembled WGS sequence"/>
</dbReference>
<evidence type="ECO:0000259" key="2">
    <source>
        <dbReference type="Pfam" id="PF00535"/>
    </source>
</evidence>
<protein>
    <submittedName>
        <fullName evidence="4">Putative acyltransferase</fullName>
    </submittedName>
</protein>
<keyword evidence="1" id="KW-0472">Membrane</keyword>
<dbReference type="InterPro" id="IPR002656">
    <property type="entry name" value="Acyl_transf_3_dom"/>
</dbReference>
<proteinExistence type="predicted"/>
<feature type="domain" description="Acyltransferase 3" evidence="3">
    <location>
        <begin position="313"/>
        <end position="605"/>
    </location>
</feature>
<accession>A0A0D0PCY2</accession>
<dbReference type="GO" id="GO:0016020">
    <property type="term" value="C:membrane"/>
    <property type="evidence" value="ECO:0007669"/>
    <property type="project" value="TreeGrafter"/>
</dbReference>
<feature type="transmembrane region" description="Helical" evidence="1">
    <location>
        <begin position="526"/>
        <end position="546"/>
    </location>
</feature>
<dbReference type="AlphaFoldDB" id="A0A0D0PCY2"/>
<organism evidence="4 5">
    <name type="scientific">Wenxinia marina DSM 24838</name>
    <dbReference type="NCBI Taxonomy" id="1123501"/>
    <lineage>
        <taxon>Bacteria</taxon>
        <taxon>Pseudomonadati</taxon>
        <taxon>Pseudomonadota</taxon>
        <taxon>Alphaproteobacteria</taxon>
        <taxon>Rhodobacterales</taxon>
        <taxon>Roseobacteraceae</taxon>
        <taxon>Wenxinia</taxon>
    </lineage>
</organism>
<dbReference type="InterPro" id="IPR050879">
    <property type="entry name" value="Acyltransferase_3"/>
</dbReference>
<dbReference type="PANTHER" id="PTHR23028">
    <property type="entry name" value="ACETYLTRANSFERASE"/>
    <property type="match status" value="1"/>
</dbReference>
<dbReference type="Gene3D" id="3.90.550.10">
    <property type="entry name" value="Spore Coat Polysaccharide Biosynthesis Protein SpsA, Chain A"/>
    <property type="match status" value="1"/>
</dbReference>
<keyword evidence="4" id="KW-0012">Acyltransferase</keyword>
<feature type="transmembrane region" description="Helical" evidence="1">
    <location>
        <begin position="500"/>
        <end position="520"/>
    </location>
</feature>
<dbReference type="InterPro" id="IPR001173">
    <property type="entry name" value="Glyco_trans_2-like"/>
</dbReference>
<keyword evidence="5" id="KW-1185">Reference proteome</keyword>
<evidence type="ECO:0000313" key="5">
    <source>
        <dbReference type="Proteomes" id="UP000035100"/>
    </source>
</evidence>
<keyword evidence="4" id="KW-0808">Transferase</keyword>
<dbReference type="GO" id="GO:0016747">
    <property type="term" value="F:acyltransferase activity, transferring groups other than amino-acyl groups"/>
    <property type="evidence" value="ECO:0007669"/>
    <property type="project" value="InterPro"/>
</dbReference>
<gene>
    <name evidence="4" type="ORF">Wenmar_02357</name>
</gene>
<keyword evidence="1" id="KW-0812">Transmembrane</keyword>
<dbReference type="Pfam" id="PF01757">
    <property type="entry name" value="Acyl_transf_3"/>
    <property type="match status" value="1"/>
</dbReference>
<name>A0A0D0PCY2_9RHOB</name>
<dbReference type="InterPro" id="IPR029044">
    <property type="entry name" value="Nucleotide-diphossugar_trans"/>
</dbReference>
<dbReference type="PANTHER" id="PTHR23028:SF53">
    <property type="entry name" value="ACYL_TRANSF_3 DOMAIN-CONTAINING PROTEIN"/>
    <property type="match status" value="1"/>
</dbReference>
<feature type="transmembrane region" description="Helical" evidence="1">
    <location>
        <begin position="340"/>
        <end position="358"/>
    </location>
</feature>
<dbReference type="GO" id="GO:0009103">
    <property type="term" value="P:lipopolysaccharide biosynthetic process"/>
    <property type="evidence" value="ECO:0007669"/>
    <property type="project" value="TreeGrafter"/>
</dbReference>
<feature type="transmembrane region" description="Helical" evidence="1">
    <location>
        <begin position="558"/>
        <end position="580"/>
    </location>
</feature>
<feature type="transmembrane region" description="Helical" evidence="1">
    <location>
        <begin position="370"/>
        <end position="388"/>
    </location>
</feature>
<evidence type="ECO:0000259" key="3">
    <source>
        <dbReference type="Pfam" id="PF01757"/>
    </source>
</evidence>
<feature type="domain" description="Glycosyltransferase 2-like" evidence="2">
    <location>
        <begin position="3"/>
        <end position="102"/>
    </location>
</feature>
<reference evidence="4 5" key="1">
    <citation type="submission" date="2013-01" db="EMBL/GenBank/DDBJ databases">
        <authorList>
            <person name="Fiebig A."/>
            <person name="Goeker M."/>
            <person name="Klenk H.-P.P."/>
        </authorList>
    </citation>
    <scope>NUCLEOTIDE SEQUENCE [LARGE SCALE GENOMIC DNA]</scope>
    <source>
        <strain evidence="4 5">DSM 24838</strain>
    </source>
</reference>
<feature type="transmembrane region" description="Helical" evidence="1">
    <location>
        <begin position="424"/>
        <end position="444"/>
    </location>
</feature>
<dbReference type="EMBL" id="AONG01000010">
    <property type="protein sequence ID" value="KIQ69286.1"/>
    <property type="molecule type" value="Genomic_DNA"/>
</dbReference>
<evidence type="ECO:0000313" key="4">
    <source>
        <dbReference type="EMBL" id="KIQ69286.1"/>
    </source>
</evidence>
<dbReference type="Pfam" id="PF00535">
    <property type="entry name" value="Glycos_transf_2"/>
    <property type="match status" value="1"/>
</dbReference>
<sequence length="630" mass="69711">MSECYASILEASAVYPVVEIELIIVDNAPEPGGEFVLPERRASMPSGTAGSWRGDRVEASVIQLARPGLSAARNVGLAACTGSVIVLIDDDCRLRKDYFKALDNVVSNYPDGHEGKALLLLGGRVELGDPLDLPFTIRPLDEREVYRRDVHPGGFVPGCNCVMTRATLERLGGFDEYLGAGTPLRSGEDTDYLIRAVEAGVTVECLPQIVVRHYHGRRSHDEVAKLHYGYAFGNGALYVKYRRTAPWLAKHFYWTLRSAVRERFGGPSFDTRNKLTYQSTLRGNISGAGAYIKERLTGASRSKVTLPKGYRPQIDSIRAVAAGFVLLSHLWLNSTEFGHLGIRAFFVLSGFLITAQLIERPRLTDFYWRRAARLLPAFFLALGLALFLDSTGARQWWQFHFAQITNFLVYRLGDWGPVWPIGHFWTLNVEAQFYVAWPLIFLFLPRSYQILAVLGLILAAVAFRVVALAAGFDSFINVLPPASFDALGMGALMTLMPLPLLLRAGILLSPTLAGVALLPAVLDAPWLWQLCETLSIIPLGALVIAATRNELPLPKGTLLPALGRISYGIYLYHMILWGWIATRFDLEPSLFVLLGVGGLTVAVAWFSHRLIEKPLQKALVRAGSVRKKYS</sequence>
<feature type="transmembrane region" description="Helical" evidence="1">
    <location>
        <begin position="586"/>
        <end position="607"/>
    </location>
</feature>
<comment type="caution">
    <text evidence="4">The sequence shown here is derived from an EMBL/GenBank/DDBJ whole genome shotgun (WGS) entry which is preliminary data.</text>
</comment>
<dbReference type="STRING" id="1123501.Wenmar_02357"/>
<evidence type="ECO:0000256" key="1">
    <source>
        <dbReference type="SAM" id="Phobius"/>
    </source>
</evidence>
<dbReference type="SUPFAM" id="SSF53448">
    <property type="entry name" value="Nucleotide-diphospho-sugar transferases"/>
    <property type="match status" value="1"/>
</dbReference>
<keyword evidence="1" id="KW-1133">Transmembrane helix</keyword>
<feature type="transmembrane region" description="Helical" evidence="1">
    <location>
        <begin position="451"/>
        <end position="472"/>
    </location>
</feature>